<dbReference type="AlphaFoldDB" id="A0A517LQR5"/>
<dbReference type="PANTHER" id="PTHR38123">
    <property type="entry name" value="CELL WALL SERINE-THREONINE-RICH GALACTOMANNOPROTEIN MP1 (AFU_ORTHOLOGUE AFUA_4G03240)"/>
    <property type="match status" value="1"/>
</dbReference>
<gene>
    <name evidence="2" type="ORF">FKW77_002171</name>
</gene>
<dbReference type="Gene3D" id="1.20.1280.140">
    <property type="match status" value="1"/>
</dbReference>
<dbReference type="Proteomes" id="UP000316270">
    <property type="component" value="Chromosome 19"/>
</dbReference>
<accession>A0A517LQR5</accession>
<dbReference type="GO" id="GO:0005576">
    <property type="term" value="C:extracellular region"/>
    <property type="evidence" value="ECO:0007669"/>
    <property type="project" value="TreeGrafter"/>
</dbReference>
<evidence type="ECO:0000313" key="3">
    <source>
        <dbReference type="Proteomes" id="UP000316270"/>
    </source>
</evidence>
<dbReference type="PANTHER" id="PTHR38123:SF6">
    <property type="entry name" value="CELL WALL SERINE-THREONINE-RICH GALACTOMANNOPROTEIN MP1 (AFU_ORTHOLOGUE AFUA_4G03240)"/>
    <property type="match status" value="1"/>
</dbReference>
<dbReference type="OrthoDB" id="2422134at2759"/>
<dbReference type="Pfam" id="PF12296">
    <property type="entry name" value="HsbA"/>
    <property type="match status" value="1"/>
</dbReference>
<dbReference type="InterPro" id="IPR021054">
    <property type="entry name" value="Cell_wall_mannoprotein_1"/>
</dbReference>
<feature type="signal peptide" evidence="1">
    <location>
        <begin position="1"/>
        <end position="17"/>
    </location>
</feature>
<evidence type="ECO:0000313" key="2">
    <source>
        <dbReference type="EMBL" id="QDS77990.1"/>
    </source>
</evidence>
<keyword evidence="3" id="KW-1185">Reference proteome</keyword>
<keyword evidence="1" id="KW-0732">Signal</keyword>
<sequence>MLFLSALVSLLPLAAFASPIVTQPFNSKAVADYATVSKVLNDIITQCKKLAATGGKFYGDPIDAVPILDDSGQLLKMLKEGEAKISGTETIGLMDSVEVLYPVYNLNTAVDGVVQMLMDKKAMFDKAGVTMVVSDRLDEEKTAAQALVTAVVAKLPAYMPGVIGTTAAQPILDKLDKAAFAFKPAAPAVKGRRR</sequence>
<proteinExistence type="predicted"/>
<name>A0A517LQR5_9PEZI</name>
<evidence type="ECO:0000256" key="1">
    <source>
        <dbReference type="SAM" id="SignalP"/>
    </source>
</evidence>
<dbReference type="STRING" id="50376.A0A517LQR5"/>
<protein>
    <recommendedName>
        <fullName evidence="4">Cell wall galactomannoprotein</fullName>
    </recommendedName>
</protein>
<dbReference type="EMBL" id="CP042203">
    <property type="protein sequence ID" value="QDS77990.1"/>
    <property type="molecule type" value="Genomic_DNA"/>
</dbReference>
<organism evidence="2 3">
    <name type="scientific">Venturia effusa</name>
    <dbReference type="NCBI Taxonomy" id="50376"/>
    <lineage>
        <taxon>Eukaryota</taxon>
        <taxon>Fungi</taxon>
        <taxon>Dikarya</taxon>
        <taxon>Ascomycota</taxon>
        <taxon>Pezizomycotina</taxon>
        <taxon>Dothideomycetes</taxon>
        <taxon>Pleosporomycetidae</taxon>
        <taxon>Venturiales</taxon>
        <taxon>Venturiaceae</taxon>
        <taxon>Venturia</taxon>
    </lineage>
</organism>
<evidence type="ECO:0008006" key="4">
    <source>
        <dbReference type="Google" id="ProtNLM"/>
    </source>
</evidence>
<feature type="chain" id="PRO_5022051510" description="Cell wall galactomannoprotein" evidence="1">
    <location>
        <begin position="18"/>
        <end position="194"/>
    </location>
</feature>
<reference evidence="2 3" key="1">
    <citation type="submission" date="2019-07" db="EMBL/GenBank/DDBJ databases">
        <title>Finished genome of Venturia effusa.</title>
        <authorList>
            <person name="Young C.A."/>
            <person name="Cox M.P."/>
            <person name="Ganley A.R.D."/>
            <person name="David W.J."/>
        </authorList>
    </citation>
    <scope>NUCLEOTIDE SEQUENCE [LARGE SCALE GENOMIC DNA]</scope>
    <source>
        <strain evidence="3">albino</strain>
    </source>
</reference>